<proteinExistence type="predicted"/>
<gene>
    <name evidence="3" type="ORF">Zmor_016886</name>
</gene>
<protein>
    <recommendedName>
        <fullName evidence="2">CIDE-N domain-containing protein</fullName>
    </recommendedName>
</protein>
<sequence length="508" mass="58032">MHLFKVWDQTRTKKGLILIKEPGNVYVDLILKASQKLEINGATVVLESDGTPVEEEEILIAVKHETLILLEPGQVWLSSQSQCEISESSSGLNNHSFMSLTSTETIASTKSNECISGATEFLNNDSSSLDCTIQASNCNLKFSWTNFVIPWEKIPQDMLQCCAQGERDKYAITEIVHIVVNEMKQISESIPSKAFKIVSFKMVDKYPATFRDYDDDGVVLGDGTASLKTKLQERYHYLKRPHKRPVSTSPETPLHLAKIKKNATAGCAQWAPPYQKAGAAAKNKLNTFLDDASDEFFHLLEETFAEQRAFINNVDPPSITNIKDQWPVLFKVEAIKWHFNKVTNGNISNLTTNLQLKAEKIVNFGLQHKIIISKDVRRDSAEIIALEVFARYFQENIYGAFYLKFQDEAMIEITQNEPCIINCTVENQFYIYMEKERVVQCKDFFQALECCFSLYFIFNLHYPKETSTFLEMIQRYFLKIHPDSGSKSRKLSASKKKVLSLMRKLRDI</sequence>
<organism evidence="3 4">
    <name type="scientific">Zophobas morio</name>
    <dbReference type="NCBI Taxonomy" id="2755281"/>
    <lineage>
        <taxon>Eukaryota</taxon>
        <taxon>Metazoa</taxon>
        <taxon>Ecdysozoa</taxon>
        <taxon>Arthropoda</taxon>
        <taxon>Hexapoda</taxon>
        <taxon>Insecta</taxon>
        <taxon>Pterygota</taxon>
        <taxon>Neoptera</taxon>
        <taxon>Endopterygota</taxon>
        <taxon>Coleoptera</taxon>
        <taxon>Polyphaga</taxon>
        <taxon>Cucujiformia</taxon>
        <taxon>Tenebrionidae</taxon>
        <taxon>Zophobas</taxon>
    </lineage>
</organism>
<dbReference type="SUPFAM" id="SSF54277">
    <property type="entry name" value="CAD &amp; PB1 domains"/>
    <property type="match status" value="1"/>
</dbReference>
<keyword evidence="4" id="KW-1185">Reference proteome</keyword>
<dbReference type="SMART" id="SM00266">
    <property type="entry name" value="CAD"/>
    <property type="match status" value="1"/>
</dbReference>
<evidence type="ECO:0000313" key="4">
    <source>
        <dbReference type="Proteomes" id="UP001168821"/>
    </source>
</evidence>
<dbReference type="InterPro" id="IPR003508">
    <property type="entry name" value="CIDE-N_dom"/>
</dbReference>
<dbReference type="Gene3D" id="3.10.20.10">
    <property type="match status" value="1"/>
</dbReference>
<dbReference type="GO" id="GO:0006915">
    <property type="term" value="P:apoptotic process"/>
    <property type="evidence" value="ECO:0007669"/>
    <property type="project" value="UniProtKB-KW"/>
</dbReference>
<keyword evidence="1" id="KW-0053">Apoptosis</keyword>
<evidence type="ECO:0000259" key="2">
    <source>
        <dbReference type="SMART" id="SM00266"/>
    </source>
</evidence>
<feature type="domain" description="CIDE-N" evidence="2">
    <location>
        <begin position="4"/>
        <end position="76"/>
    </location>
</feature>
<name>A0AA38I7R6_9CUCU</name>
<reference evidence="3" key="1">
    <citation type="journal article" date="2023" name="G3 (Bethesda)">
        <title>Whole genome assemblies of Zophobas morio and Tenebrio molitor.</title>
        <authorList>
            <person name="Kaur S."/>
            <person name="Stinson S.A."/>
            <person name="diCenzo G.C."/>
        </authorList>
    </citation>
    <scope>NUCLEOTIDE SEQUENCE</scope>
    <source>
        <strain evidence="3">QUZm001</strain>
    </source>
</reference>
<dbReference type="EMBL" id="JALNTZ010000005">
    <property type="protein sequence ID" value="KAJ3650807.1"/>
    <property type="molecule type" value="Genomic_DNA"/>
</dbReference>
<dbReference type="Pfam" id="PF02017">
    <property type="entry name" value="CIDE-N"/>
    <property type="match status" value="1"/>
</dbReference>
<dbReference type="Proteomes" id="UP001168821">
    <property type="component" value="Unassembled WGS sequence"/>
</dbReference>
<evidence type="ECO:0000313" key="3">
    <source>
        <dbReference type="EMBL" id="KAJ3650807.1"/>
    </source>
</evidence>
<evidence type="ECO:0000256" key="1">
    <source>
        <dbReference type="ARBA" id="ARBA00022703"/>
    </source>
</evidence>
<dbReference type="AlphaFoldDB" id="A0AA38I7R6"/>
<dbReference type="PANTHER" id="PTHR31025">
    <property type="entry name" value="SI:CH211-196P9.1-RELATED"/>
    <property type="match status" value="1"/>
</dbReference>
<dbReference type="PANTHER" id="PTHR31025:SF22">
    <property type="entry name" value="IP13529P"/>
    <property type="match status" value="1"/>
</dbReference>
<comment type="caution">
    <text evidence="3">The sequence shown here is derived from an EMBL/GenBank/DDBJ whole genome shotgun (WGS) entry which is preliminary data.</text>
</comment>
<accession>A0AA38I7R6</accession>